<sequence>MKVISVASATALAGLLSLVPAAYGDGYHECSYGKVFPMSEIRHKLEFGNFEDARDTDPTGPNDEEYFGMRFDMMPVPEVTYLIQIIYKAPYYRFYEETTSGWRPCPFLD</sequence>
<dbReference type="InParanoid" id="N1JG07"/>
<comment type="caution">
    <text evidence="2">The sequence shown here is derived from an EMBL/GenBank/DDBJ whole genome shotgun (WGS) entry which is preliminary data.</text>
</comment>
<reference evidence="2 3" key="1">
    <citation type="journal article" date="2010" name="Science">
        <title>Genome expansion and gene loss in powdery mildew fungi reveal tradeoffs in extreme parasitism.</title>
        <authorList>
            <person name="Spanu P.D."/>
            <person name="Abbott J.C."/>
            <person name="Amselem J."/>
            <person name="Burgis T.A."/>
            <person name="Soanes D.M."/>
            <person name="Stueber K."/>
            <person name="Ver Loren van Themaat E."/>
            <person name="Brown J.K.M."/>
            <person name="Butcher S.A."/>
            <person name="Gurr S.J."/>
            <person name="Lebrun M.-H."/>
            <person name="Ridout C.J."/>
            <person name="Schulze-Lefert P."/>
            <person name="Talbot N.J."/>
            <person name="Ahmadinejad N."/>
            <person name="Ametz C."/>
            <person name="Barton G.R."/>
            <person name="Benjdia M."/>
            <person name="Bidzinski P."/>
            <person name="Bindschedler L.V."/>
            <person name="Both M."/>
            <person name="Brewer M.T."/>
            <person name="Cadle-Davidson L."/>
            <person name="Cadle-Davidson M.M."/>
            <person name="Collemare J."/>
            <person name="Cramer R."/>
            <person name="Frenkel O."/>
            <person name="Godfrey D."/>
            <person name="Harriman J."/>
            <person name="Hoede C."/>
            <person name="King B.C."/>
            <person name="Klages S."/>
            <person name="Kleemann J."/>
            <person name="Knoll D."/>
            <person name="Koti P.S."/>
            <person name="Kreplak J."/>
            <person name="Lopez-Ruiz F.J."/>
            <person name="Lu X."/>
            <person name="Maekawa T."/>
            <person name="Mahanil S."/>
            <person name="Micali C."/>
            <person name="Milgroom M.G."/>
            <person name="Montana G."/>
            <person name="Noir S."/>
            <person name="O'Connell R.J."/>
            <person name="Oberhaensli S."/>
            <person name="Parlange F."/>
            <person name="Pedersen C."/>
            <person name="Quesneville H."/>
            <person name="Reinhardt R."/>
            <person name="Rott M."/>
            <person name="Sacristan S."/>
            <person name="Schmidt S.M."/>
            <person name="Schoen M."/>
            <person name="Skamnioti P."/>
            <person name="Sommer H."/>
            <person name="Stephens A."/>
            <person name="Takahara H."/>
            <person name="Thordal-Christensen H."/>
            <person name="Vigouroux M."/>
            <person name="Wessling R."/>
            <person name="Wicker T."/>
            <person name="Panstruga R."/>
        </authorList>
    </citation>
    <scope>NUCLEOTIDE SEQUENCE [LARGE SCALE GENOMIC DNA]</scope>
    <source>
        <strain evidence="2">DH14</strain>
    </source>
</reference>
<dbReference type="HOGENOM" id="CLU_166977_0_0_1"/>
<organism evidence="2 3">
    <name type="scientific">Blumeria graminis f. sp. hordei (strain DH14)</name>
    <name type="common">Barley powdery mildew</name>
    <name type="synonym">Oidium monilioides f. sp. hordei</name>
    <dbReference type="NCBI Taxonomy" id="546991"/>
    <lineage>
        <taxon>Eukaryota</taxon>
        <taxon>Fungi</taxon>
        <taxon>Dikarya</taxon>
        <taxon>Ascomycota</taxon>
        <taxon>Pezizomycotina</taxon>
        <taxon>Leotiomycetes</taxon>
        <taxon>Erysiphales</taxon>
        <taxon>Erysiphaceae</taxon>
        <taxon>Blumeria</taxon>
        <taxon>Blumeria hordei</taxon>
    </lineage>
</organism>
<gene>
    <name evidence="2" type="ORF">BGHDH14_bghG005930000001001</name>
</gene>
<feature type="chain" id="PRO_5004106655" evidence="1">
    <location>
        <begin position="25"/>
        <end position="109"/>
    </location>
</feature>
<keyword evidence="3" id="KW-1185">Reference proteome</keyword>
<proteinExistence type="predicted"/>
<dbReference type="EMBL" id="CAUH01005930">
    <property type="protein sequence ID" value="CCU82158.1"/>
    <property type="molecule type" value="Genomic_DNA"/>
</dbReference>
<keyword evidence="1" id="KW-0732">Signal</keyword>
<feature type="signal peptide" evidence="1">
    <location>
        <begin position="1"/>
        <end position="24"/>
    </location>
</feature>
<protein>
    <submittedName>
        <fullName evidence="2">CSEP0442 putative effector protein</fullName>
    </submittedName>
</protein>
<dbReference type="AlphaFoldDB" id="N1JG07"/>
<evidence type="ECO:0000313" key="2">
    <source>
        <dbReference type="EMBL" id="CCU82158.1"/>
    </source>
</evidence>
<evidence type="ECO:0000313" key="3">
    <source>
        <dbReference type="Proteomes" id="UP000015441"/>
    </source>
</evidence>
<evidence type="ECO:0000256" key="1">
    <source>
        <dbReference type="SAM" id="SignalP"/>
    </source>
</evidence>
<accession>N1JG07</accession>
<name>N1JG07_BLUG1</name>
<dbReference type="Proteomes" id="UP000015441">
    <property type="component" value="Unassembled WGS sequence"/>
</dbReference>